<evidence type="ECO:0000313" key="3">
    <source>
        <dbReference type="Proteomes" id="UP000003175"/>
    </source>
</evidence>
<reference evidence="2 3" key="1">
    <citation type="submission" date="2011-08" db="EMBL/GenBank/DDBJ databases">
        <title>The Genome Sequence of Selenomonas noxia F0398.</title>
        <authorList>
            <consortium name="The Broad Institute Genome Sequencing Platform"/>
            <person name="Earl A."/>
            <person name="Ward D."/>
            <person name="Feldgarden M."/>
            <person name="Gevers D."/>
            <person name="Izard J."/>
            <person name="Ganesan A."/>
            <person name="Blanton J.M."/>
            <person name="Baranova O.V."/>
            <person name="Tanner A.C."/>
            <person name="Dewhirst F.E."/>
            <person name="Young S.K."/>
            <person name="Zeng Q."/>
            <person name="Gargeya S."/>
            <person name="Fitzgerald M."/>
            <person name="Haas B."/>
            <person name="Abouelleil A."/>
            <person name="Alvarado L."/>
            <person name="Arachchi H.M."/>
            <person name="Berlin A."/>
            <person name="Brown A."/>
            <person name="Chapman S.B."/>
            <person name="Chen Z."/>
            <person name="Dunbar C."/>
            <person name="Freedman E."/>
            <person name="Gearin G."/>
            <person name="Gellesch M."/>
            <person name="Goldberg J."/>
            <person name="Griggs A."/>
            <person name="Gujja S."/>
            <person name="Heiman D."/>
            <person name="Howarth C."/>
            <person name="Larson L."/>
            <person name="Lui A."/>
            <person name="MacDonald P.J.P."/>
            <person name="Montmayeur A."/>
            <person name="Murphy C."/>
            <person name="Neiman D."/>
            <person name="Pearson M."/>
            <person name="Priest M."/>
            <person name="Roberts A."/>
            <person name="Saif S."/>
            <person name="Shea T."/>
            <person name="Shenoy N."/>
            <person name="Sisk P."/>
            <person name="Stolte C."/>
            <person name="Sykes S."/>
            <person name="Wortman J."/>
            <person name="Nusbaum C."/>
            <person name="Birren B."/>
        </authorList>
    </citation>
    <scope>NUCLEOTIDE SEQUENCE [LARGE SCALE GENOMIC DNA]</scope>
    <source>
        <strain evidence="2 3">F0398</strain>
    </source>
</reference>
<comment type="caution">
    <text evidence="2">The sequence shown here is derived from an EMBL/GenBank/DDBJ whole genome shotgun (WGS) entry which is preliminary data.</text>
</comment>
<dbReference type="Proteomes" id="UP000003175">
    <property type="component" value="Unassembled WGS sequence"/>
</dbReference>
<dbReference type="PANTHER" id="PTHR43751">
    <property type="entry name" value="SULFATASE"/>
    <property type="match status" value="1"/>
</dbReference>
<keyword evidence="3" id="KW-1185">Reference proteome</keyword>
<accession>A0ABN0DSL3</accession>
<gene>
    <name evidence="2" type="ORF">HMPREF9432_00506</name>
</gene>
<evidence type="ECO:0000259" key="1">
    <source>
        <dbReference type="Pfam" id="PF00884"/>
    </source>
</evidence>
<dbReference type="InterPro" id="IPR000917">
    <property type="entry name" value="Sulfatase_N"/>
</dbReference>
<dbReference type="InterPro" id="IPR017850">
    <property type="entry name" value="Alkaline_phosphatase_core_sf"/>
</dbReference>
<dbReference type="Gene3D" id="3.40.720.10">
    <property type="entry name" value="Alkaline Phosphatase, subunit A"/>
    <property type="match status" value="1"/>
</dbReference>
<evidence type="ECO:0000313" key="2">
    <source>
        <dbReference type="EMBL" id="EHG26005.1"/>
    </source>
</evidence>
<dbReference type="EMBL" id="ADGH01000003">
    <property type="protein sequence ID" value="EHG26005.1"/>
    <property type="molecule type" value="Genomic_DNA"/>
</dbReference>
<feature type="domain" description="Sulfatase N-terminal" evidence="1">
    <location>
        <begin position="300"/>
        <end position="576"/>
    </location>
</feature>
<sequence length="692" mass="78749">MKIYRWNQGNPAGRRLFDRLLEKAGNEEWDDEYLLLLIEYQKLYPASEKFEVFYAKYALAQGNAALALAIAQDGERKRRVSPVLWELLAECYERLGMRCESALYRAYLRVHCRRPLRVSVSAGEEQRYLDLFTCAARMGPYAPYISRARFVCGRIEWKQGVYAGEWIPHVLPEAYPYWVGAYLERGELNSHGWLLARSREDSEFADHYGADFTFDIWRSTVQTALEVPCAPGETYLLPVAGTEPSQKIDFSVGEQRFFDRGGQYRYLFYRVEDPVKICSAQPFAAACPIRLGHSPKRRKLVLNILVDALSWGAVKEFQYADVPNLMRFFSKGIIFNNHFSAAEYTYPSLASIETGMYLHHNQVFNEMFGQEIDPSYVTISERMKERGYLCVNVMGEGDGIYNGVTRGFDRIIVDATYLPGYEAVERTIRHIEAFDECDQFLWMHFADPHVYSAGAQAPPTSVQTHLPLGQRMEGSADQETSVNLPSRPIYIAANRDNIRHADRVLGVLFEYLENHFSDDEYIVHLYSDHGVPVYEAEPYLTSEKQAGAALMMRGGDIPARGIVQELTSGVDIYHIVAHNVGFPVGENTDGSLPAALGGKERAYVVSNSIYPGKRYELGIRTSEYEFRLASEDIVGMDGTVDLADAKMAVWKRTPAHENVDDEEVFQYFYRIAAEFTRGAIDHEGHRWPEIAG</sequence>
<dbReference type="InterPro" id="IPR052701">
    <property type="entry name" value="GAG_Ulvan_Degrading_Sulfatases"/>
</dbReference>
<dbReference type="SUPFAM" id="SSF53649">
    <property type="entry name" value="Alkaline phosphatase-like"/>
    <property type="match status" value="1"/>
</dbReference>
<organism evidence="2 3">
    <name type="scientific">Selenomonas noxia F0398</name>
    <dbReference type="NCBI Taxonomy" id="702437"/>
    <lineage>
        <taxon>Bacteria</taxon>
        <taxon>Bacillati</taxon>
        <taxon>Bacillota</taxon>
        <taxon>Negativicutes</taxon>
        <taxon>Selenomonadales</taxon>
        <taxon>Selenomonadaceae</taxon>
        <taxon>Selenomonas</taxon>
    </lineage>
</organism>
<protein>
    <recommendedName>
        <fullName evidence="1">Sulfatase N-terminal domain-containing protein</fullName>
    </recommendedName>
</protein>
<name>A0ABN0DSL3_9FIRM</name>
<dbReference type="Pfam" id="PF00884">
    <property type="entry name" value="Sulfatase"/>
    <property type="match status" value="1"/>
</dbReference>
<proteinExistence type="predicted"/>
<dbReference type="PANTHER" id="PTHR43751:SF3">
    <property type="entry name" value="SULFATASE N-TERMINAL DOMAIN-CONTAINING PROTEIN"/>
    <property type="match status" value="1"/>
</dbReference>
<dbReference type="RefSeq" id="WP_006695956.1">
    <property type="nucleotide sequence ID" value="NZ_JH376857.1"/>
</dbReference>